<dbReference type="AlphaFoldDB" id="A0A813VPD4"/>
<dbReference type="Pfam" id="PF00246">
    <property type="entry name" value="Peptidase_M14"/>
    <property type="match status" value="1"/>
</dbReference>
<dbReference type="GO" id="GO:0006508">
    <property type="term" value="P:proteolysis"/>
    <property type="evidence" value="ECO:0007669"/>
    <property type="project" value="InterPro"/>
</dbReference>
<feature type="compositionally biased region" description="Polar residues" evidence="4">
    <location>
        <begin position="1"/>
        <end position="11"/>
    </location>
</feature>
<dbReference type="Gene3D" id="3.40.630.10">
    <property type="entry name" value="Zn peptidases"/>
    <property type="match status" value="1"/>
</dbReference>
<evidence type="ECO:0000256" key="3">
    <source>
        <dbReference type="PROSITE-ProRule" id="PRU01379"/>
    </source>
</evidence>
<comment type="caution">
    <text evidence="6">The sequence shown here is derived from an EMBL/GenBank/DDBJ whole genome shotgun (WGS) entry which is preliminary data.</text>
</comment>
<keyword evidence="7" id="KW-1185">Reference proteome</keyword>
<dbReference type="GO" id="GO:0008270">
    <property type="term" value="F:zinc ion binding"/>
    <property type="evidence" value="ECO:0007669"/>
    <property type="project" value="InterPro"/>
</dbReference>
<dbReference type="Pfam" id="PF18027">
    <property type="entry name" value="Pepdidase_M14_N"/>
    <property type="match status" value="1"/>
</dbReference>
<feature type="region of interest" description="Disordered" evidence="4">
    <location>
        <begin position="1"/>
        <end position="20"/>
    </location>
</feature>
<accession>A0A813VPD4</accession>
<proteinExistence type="inferred from homology"/>
<name>A0A813VPD4_9BILA</name>
<dbReference type="InterPro" id="IPR050821">
    <property type="entry name" value="Cytosolic_carboxypeptidase"/>
</dbReference>
<feature type="compositionally biased region" description="Low complexity" evidence="4">
    <location>
        <begin position="498"/>
        <end position="518"/>
    </location>
</feature>
<dbReference type="PROSITE" id="PS52035">
    <property type="entry name" value="PEPTIDASE_M14"/>
    <property type="match status" value="1"/>
</dbReference>
<evidence type="ECO:0000259" key="5">
    <source>
        <dbReference type="PROSITE" id="PS52035"/>
    </source>
</evidence>
<dbReference type="OrthoDB" id="10253041at2759"/>
<feature type="domain" description="Peptidase M14" evidence="5">
    <location>
        <begin position="194"/>
        <end position="466"/>
    </location>
</feature>
<reference evidence="6" key="1">
    <citation type="submission" date="2021-02" db="EMBL/GenBank/DDBJ databases">
        <authorList>
            <person name="Nowell W R."/>
        </authorList>
    </citation>
    <scope>NUCLEOTIDE SEQUENCE</scope>
    <source>
        <strain evidence="6">Ploen Becks lab</strain>
    </source>
</reference>
<feature type="compositionally biased region" description="Low complexity" evidence="4">
    <location>
        <begin position="536"/>
        <end position="559"/>
    </location>
</feature>
<dbReference type="PANTHER" id="PTHR12756">
    <property type="entry name" value="CYTOSOLIC CARBOXYPEPTIDASE"/>
    <property type="match status" value="1"/>
</dbReference>
<sequence length="576" mass="65790">MNNQTRAQNGESADDSDSDFTNEQLTGNIHKIAIVPPNYTGKPKKGHLIFDACFECGNLGRVDYISDFEYDLFIRPDTCNARFRIWFNFTVENVKQEQRVVFNVVNFSKSKSLYREGMSPLRVVFNVVNFSKSKSLYREGMSPLVKSTSRPKWQRIPAKNVFYYRCPEHKRNYVMSFVFCFDVEDDVYQFAYSFPYSYTKLQNYLQILDNRSLDYYDRELLALSVQQRRLDLVTICDPELKNTSEKKRKLVIITARVHPGETPSSYVCQGLIEFLVSPHPIAKVLRENVIFKIIPMLNPDGVFLGNYRCSLMGFDLNRVWQDPSPWAHPELFAAKAQVLSLDKDPSMDLDFFIDIHAHSTMMNGFMYGNIYEDPNRYERQAIFPKLLCSNADDFSMSNTSFNRDAVKAGTGRRTLGGSLDENCNCYTLEVSFFSYQPAGFNHPIPYTEEEYMKLGRNLARTFLDFYKLQNYIVFNPSAAIMPKLNNSAGFSSYRSNNTLTNGNGNNPLLGNNLNNSTNGKKRSPTTMSQQPLKPISSSSMSNHNGNSSSSMSNGSQNSNAATNENKPKFFIDNSLE</sequence>
<feature type="region of interest" description="Disordered" evidence="4">
    <location>
        <begin position="498"/>
        <end position="576"/>
    </location>
</feature>
<feature type="active site" description="Proton donor/acceptor" evidence="3">
    <location>
        <position position="429"/>
    </location>
</feature>
<dbReference type="PANTHER" id="PTHR12756:SF9">
    <property type="entry name" value="CYTOSOLIC CARBOXYPEPTIDASE 6"/>
    <property type="match status" value="1"/>
</dbReference>
<evidence type="ECO:0000256" key="4">
    <source>
        <dbReference type="SAM" id="MobiDB-lite"/>
    </source>
</evidence>
<comment type="cofactor">
    <cofactor evidence="1">
        <name>Zn(2+)</name>
        <dbReference type="ChEBI" id="CHEBI:29105"/>
    </cofactor>
</comment>
<dbReference type="CDD" id="cd06908">
    <property type="entry name" value="M14_AGBL4_like"/>
    <property type="match status" value="1"/>
</dbReference>
<dbReference type="Gene3D" id="2.60.40.3120">
    <property type="match status" value="2"/>
</dbReference>
<evidence type="ECO:0000313" key="6">
    <source>
        <dbReference type="EMBL" id="CAF0840424.1"/>
    </source>
</evidence>
<dbReference type="Proteomes" id="UP000663879">
    <property type="component" value="Unassembled WGS sequence"/>
</dbReference>
<dbReference type="SUPFAM" id="SSF53187">
    <property type="entry name" value="Zn-dependent exopeptidases"/>
    <property type="match status" value="1"/>
</dbReference>
<evidence type="ECO:0000256" key="2">
    <source>
        <dbReference type="ARBA" id="ARBA00005988"/>
    </source>
</evidence>
<gene>
    <name evidence="6" type="ORF">OXX778_LOCUS8425</name>
</gene>
<protein>
    <recommendedName>
        <fullName evidence="5">Peptidase M14 domain-containing protein</fullName>
    </recommendedName>
</protein>
<evidence type="ECO:0000313" key="7">
    <source>
        <dbReference type="Proteomes" id="UP000663879"/>
    </source>
</evidence>
<dbReference type="EMBL" id="CAJNOC010001157">
    <property type="protein sequence ID" value="CAF0840424.1"/>
    <property type="molecule type" value="Genomic_DNA"/>
</dbReference>
<dbReference type="GO" id="GO:0004181">
    <property type="term" value="F:metallocarboxypeptidase activity"/>
    <property type="evidence" value="ECO:0007669"/>
    <property type="project" value="InterPro"/>
</dbReference>
<dbReference type="InterPro" id="IPR040626">
    <property type="entry name" value="Pepdidase_M14_N"/>
</dbReference>
<evidence type="ECO:0000256" key="1">
    <source>
        <dbReference type="ARBA" id="ARBA00001947"/>
    </source>
</evidence>
<dbReference type="InterPro" id="IPR000834">
    <property type="entry name" value="Peptidase_M14"/>
</dbReference>
<comment type="similarity">
    <text evidence="2 3">Belongs to the peptidase M14 family.</text>
</comment>
<organism evidence="6 7">
    <name type="scientific">Brachionus calyciflorus</name>
    <dbReference type="NCBI Taxonomy" id="104777"/>
    <lineage>
        <taxon>Eukaryota</taxon>
        <taxon>Metazoa</taxon>
        <taxon>Spiralia</taxon>
        <taxon>Gnathifera</taxon>
        <taxon>Rotifera</taxon>
        <taxon>Eurotatoria</taxon>
        <taxon>Monogononta</taxon>
        <taxon>Pseudotrocha</taxon>
        <taxon>Ploima</taxon>
        <taxon>Brachionidae</taxon>
        <taxon>Brachionus</taxon>
    </lineage>
</organism>